<dbReference type="AlphaFoldDB" id="A0A0E0J6P7"/>
<feature type="compositionally biased region" description="Gly residues" evidence="1">
    <location>
        <begin position="214"/>
        <end position="229"/>
    </location>
</feature>
<dbReference type="Gramene" id="ONIVA12G02500.1">
    <property type="protein sequence ID" value="ONIVA12G02500.1"/>
    <property type="gene ID" value="ONIVA12G02500"/>
</dbReference>
<feature type="region of interest" description="Disordered" evidence="1">
    <location>
        <begin position="124"/>
        <end position="250"/>
    </location>
</feature>
<keyword evidence="3" id="KW-1185">Reference proteome</keyword>
<feature type="compositionally biased region" description="Polar residues" evidence="1">
    <location>
        <begin position="124"/>
        <end position="146"/>
    </location>
</feature>
<evidence type="ECO:0000313" key="2">
    <source>
        <dbReference type="EnsemblPlants" id="ONIVA12G02500.1"/>
    </source>
</evidence>
<reference evidence="2" key="2">
    <citation type="submission" date="2018-04" db="EMBL/GenBank/DDBJ databases">
        <title>OnivRS2 (Oryza nivara Reference Sequence Version 2).</title>
        <authorList>
            <person name="Zhang J."/>
            <person name="Kudrna D."/>
            <person name="Lee S."/>
            <person name="Talag J."/>
            <person name="Rajasekar S."/>
            <person name="Welchert J."/>
            <person name="Hsing Y.-I."/>
            <person name="Wing R.A."/>
        </authorList>
    </citation>
    <scope>NUCLEOTIDE SEQUENCE [LARGE SCALE GENOMIC DNA]</scope>
    <source>
        <strain evidence="2">SL10</strain>
    </source>
</reference>
<feature type="compositionally biased region" description="Basic and acidic residues" evidence="1">
    <location>
        <begin position="147"/>
        <end position="184"/>
    </location>
</feature>
<feature type="region of interest" description="Disordered" evidence="1">
    <location>
        <begin position="11"/>
        <end position="32"/>
    </location>
</feature>
<dbReference type="EnsemblPlants" id="ONIVA12G02500.1">
    <property type="protein sequence ID" value="ONIVA12G02500.1"/>
    <property type="gene ID" value="ONIVA12G02500"/>
</dbReference>
<evidence type="ECO:0000313" key="3">
    <source>
        <dbReference type="Proteomes" id="UP000006591"/>
    </source>
</evidence>
<accession>A0A0E0J6P7</accession>
<sequence length="250" mass="27280">MATHAWFPFVPMPPQAPPSEQEEDSPLDNSGSMKDEMIHLYLNNSTMALAIPREACLLGAPRCHGIGMLVGAFSICKEQEQVREAILEERLMLTAFLLTYSEPHAGEGVLSVQPCNANNRTVLAPESSQGNQSVMQMQRWPNSGRQTTEEARTLKGEETPTVPEVERAGPTDGDGEGRENVWGRRERKRRRGWGRWTATEEADKAAMERAGDTNGDGGGGQGGDAGGGIATRLHATESDLMRCDKESDLM</sequence>
<feature type="compositionally biased region" description="Basic and acidic residues" evidence="1">
    <location>
        <begin position="234"/>
        <end position="250"/>
    </location>
</feature>
<proteinExistence type="predicted"/>
<organism evidence="2">
    <name type="scientific">Oryza nivara</name>
    <name type="common">Indian wild rice</name>
    <name type="synonym">Oryza sativa f. spontanea</name>
    <dbReference type="NCBI Taxonomy" id="4536"/>
    <lineage>
        <taxon>Eukaryota</taxon>
        <taxon>Viridiplantae</taxon>
        <taxon>Streptophyta</taxon>
        <taxon>Embryophyta</taxon>
        <taxon>Tracheophyta</taxon>
        <taxon>Spermatophyta</taxon>
        <taxon>Magnoliopsida</taxon>
        <taxon>Liliopsida</taxon>
        <taxon>Poales</taxon>
        <taxon>Poaceae</taxon>
        <taxon>BOP clade</taxon>
        <taxon>Oryzoideae</taxon>
        <taxon>Oryzeae</taxon>
        <taxon>Oryzinae</taxon>
        <taxon>Oryza</taxon>
    </lineage>
</organism>
<dbReference type="HOGENOM" id="CLU_1273985_0_0_1"/>
<name>A0A0E0J6P7_ORYNI</name>
<protein>
    <submittedName>
        <fullName evidence="2">Uncharacterized protein</fullName>
    </submittedName>
</protein>
<dbReference type="Proteomes" id="UP000006591">
    <property type="component" value="Chromosome 12"/>
</dbReference>
<reference evidence="2" key="1">
    <citation type="submission" date="2015-04" db="UniProtKB">
        <authorList>
            <consortium name="EnsemblPlants"/>
        </authorList>
    </citation>
    <scope>IDENTIFICATION</scope>
    <source>
        <strain evidence="2">SL10</strain>
    </source>
</reference>
<feature type="compositionally biased region" description="Basic and acidic residues" evidence="1">
    <location>
        <begin position="201"/>
        <end position="211"/>
    </location>
</feature>
<evidence type="ECO:0000256" key="1">
    <source>
        <dbReference type="SAM" id="MobiDB-lite"/>
    </source>
</evidence>